<name>A0A1S7UNX6_ROSNE</name>
<dbReference type="InterPro" id="IPR000086">
    <property type="entry name" value="NUDIX_hydrolase_dom"/>
</dbReference>
<dbReference type="GO" id="GO:0044715">
    <property type="term" value="F:8-oxo-dGDP phosphatase activity"/>
    <property type="evidence" value="ECO:0007669"/>
    <property type="project" value="UniProtKB-ARBA"/>
</dbReference>
<dbReference type="PANTHER" id="PTHR13622">
    <property type="entry name" value="THIAMIN PYROPHOSPHOKINASE"/>
    <property type="match status" value="1"/>
</dbReference>
<dbReference type="OMA" id="WPDEISP"/>
<dbReference type="AlphaFoldDB" id="A0A1S7UNX6"/>
<dbReference type="Proteomes" id="UP000054516">
    <property type="component" value="Unassembled WGS sequence"/>
</dbReference>
<sequence>MSSETKTYLQLVKECDTLPYPDEVEEYARVTSGYYHFRLKKAWKSGGPGNDNDDDDASSPSYTTVGYILPSVAAAMPWTDKFRVDHAKQTISIPYVSDAAAGAAATSTYETDALAEQLSLARARDSIPILRKWRAEAYRVLGLADGREVLIARAGSAVFGVHTVGVHMLGFQRIPSSSPSSSSSSSPSSELRLWIARRSHTKQTFPGMLDNTVGGGLTAEDTGALACLVREAAEEASLPAAWVRARARPVGSVSYFSVRDERAGGPDEVGLLQPATQVLYDLEMPGGVVPRPRDGEVAEFLLWTPDQTMRALRAGRFKLNSAVAWIDFLVRHGCIAPQDEPDYLELVARLHRRICF</sequence>
<keyword evidence="2" id="KW-0418">Kinase</keyword>
<gene>
    <name evidence="2" type="ORF">SAMD00023353_2200510</name>
</gene>
<dbReference type="FunFam" id="3.90.79.10:FF:000019">
    <property type="entry name" value="Thiamin pyrophosphokinase, putative"/>
    <property type="match status" value="1"/>
</dbReference>
<evidence type="ECO:0000313" key="3">
    <source>
        <dbReference type="Proteomes" id="UP000054516"/>
    </source>
</evidence>
<dbReference type="CDD" id="cd03676">
    <property type="entry name" value="NUDIX_Tnr3_like"/>
    <property type="match status" value="1"/>
</dbReference>
<dbReference type="PANTHER" id="PTHR13622:SF8">
    <property type="entry name" value="THIAMIN PYROPHOSPHOKINASE 1"/>
    <property type="match status" value="1"/>
</dbReference>
<evidence type="ECO:0000313" key="2">
    <source>
        <dbReference type="EMBL" id="GAP85120.1"/>
    </source>
</evidence>
<dbReference type="PROSITE" id="PS51462">
    <property type="entry name" value="NUDIX"/>
    <property type="match status" value="1"/>
</dbReference>
<protein>
    <submittedName>
        <fullName evidence="2">Putative thiamine pyrophosphokinase</fullName>
    </submittedName>
</protein>
<proteinExistence type="predicted"/>
<dbReference type="OrthoDB" id="10261522at2759"/>
<dbReference type="GO" id="GO:0016301">
    <property type="term" value="F:kinase activity"/>
    <property type="evidence" value="ECO:0007669"/>
    <property type="project" value="UniProtKB-KW"/>
</dbReference>
<dbReference type="SUPFAM" id="SSF55811">
    <property type="entry name" value="Nudix"/>
    <property type="match status" value="1"/>
</dbReference>
<dbReference type="STRING" id="77044.A0A1S7UNX6"/>
<dbReference type="InterPro" id="IPR015797">
    <property type="entry name" value="NUDIX_hydrolase-like_dom_sf"/>
</dbReference>
<accession>A0A1S7UNX6</accession>
<feature type="domain" description="Nudix hydrolase" evidence="1">
    <location>
        <begin position="161"/>
        <end position="327"/>
    </location>
</feature>
<keyword evidence="2" id="KW-0808">Transferase</keyword>
<keyword evidence="3" id="KW-1185">Reference proteome</keyword>
<evidence type="ECO:0000259" key="1">
    <source>
        <dbReference type="PROSITE" id="PS51462"/>
    </source>
</evidence>
<dbReference type="EMBL" id="DF977467">
    <property type="protein sequence ID" value="GAP85120.1"/>
    <property type="molecule type" value="Genomic_DNA"/>
</dbReference>
<organism evidence="2">
    <name type="scientific">Rosellinia necatrix</name>
    <name type="common">White root-rot fungus</name>
    <dbReference type="NCBI Taxonomy" id="77044"/>
    <lineage>
        <taxon>Eukaryota</taxon>
        <taxon>Fungi</taxon>
        <taxon>Dikarya</taxon>
        <taxon>Ascomycota</taxon>
        <taxon>Pezizomycotina</taxon>
        <taxon>Sordariomycetes</taxon>
        <taxon>Xylariomycetidae</taxon>
        <taxon>Xylariales</taxon>
        <taxon>Xylariaceae</taxon>
        <taxon>Rosellinia</taxon>
    </lineage>
</organism>
<dbReference type="Gene3D" id="3.90.79.10">
    <property type="entry name" value="Nucleoside Triphosphate Pyrophosphohydrolase"/>
    <property type="match status" value="1"/>
</dbReference>
<reference evidence="2" key="1">
    <citation type="submission" date="2016-03" db="EMBL/GenBank/DDBJ databases">
        <title>Draft genome sequence of Rosellinia necatrix.</title>
        <authorList>
            <person name="Kanematsu S."/>
        </authorList>
    </citation>
    <scope>NUCLEOTIDE SEQUENCE [LARGE SCALE GENOMIC DNA]</scope>
    <source>
        <strain evidence="2">W97</strain>
    </source>
</reference>
<dbReference type="Pfam" id="PF00293">
    <property type="entry name" value="NUDIX"/>
    <property type="match status" value="1"/>
</dbReference>